<dbReference type="InterPro" id="IPR027417">
    <property type="entry name" value="P-loop_NTPase"/>
</dbReference>
<dbReference type="SMART" id="SM00382">
    <property type="entry name" value="AAA"/>
    <property type="match status" value="2"/>
</dbReference>
<dbReference type="FunFam" id="3.40.50.300:FF:000011">
    <property type="entry name" value="Putative ABC transporter ATP-binding component"/>
    <property type="match status" value="1"/>
</dbReference>
<evidence type="ECO:0000259" key="3">
    <source>
        <dbReference type="PROSITE" id="PS50893"/>
    </source>
</evidence>
<evidence type="ECO:0000256" key="1">
    <source>
        <dbReference type="ARBA" id="ARBA00022741"/>
    </source>
</evidence>
<gene>
    <name evidence="4" type="ORF">MNBD_BACTEROID06-1402</name>
</gene>
<evidence type="ECO:0000256" key="2">
    <source>
        <dbReference type="ARBA" id="ARBA00022840"/>
    </source>
</evidence>
<dbReference type="InterPro" id="IPR003593">
    <property type="entry name" value="AAA+_ATPase"/>
</dbReference>
<dbReference type="InterPro" id="IPR051309">
    <property type="entry name" value="ABCF_ATPase"/>
</dbReference>
<dbReference type="PROSITE" id="PS00211">
    <property type="entry name" value="ABC_TRANSPORTER_1"/>
    <property type="match status" value="1"/>
</dbReference>
<dbReference type="Gene3D" id="3.40.50.300">
    <property type="entry name" value="P-loop containing nucleotide triphosphate hydrolases"/>
    <property type="match status" value="2"/>
</dbReference>
<protein>
    <submittedName>
        <fullName evidence="4">Bis-ABC ATPase Uup</fullName>
    </submittedName>
</protein>
<keyword evidence="2" id="KW-0067">ATP-binding</keyword>
<keyword evidence="1" id="KW-0547">Nucleotide-binding</keyword>
<proteinExistence type="predicted"/>
<dbReference type="PANTHER" id="PTHR42855">
    <property type="entry name" value="ABC TRANSPORTER ATP-BINDING SUBUNIT"/>
    <property type="match status" value="1"/>
</dbReference>
<dbReference type="Pfam" id="PF00005">
    <property type="entry name" value="ABC_tran"/>
    <property type="match status" value="2"/>
</dbReference>
<dbReference type="AlphaFoldDB" id="A0A3B0UW60"/>
<dbReference type="PANTHER" id="PTHR42855:SF1">
    <property type="entry name" value="ABC TRANSPORTER DOMAIN-CONTAINING PROTEIN"/>
    <property type="match status" value="1"/>
</dbReference>
<dbReference type="EMBL" id="UOES01000464">
    <property type="protein sequence ID" value="VAW28839.1"/>
    <property type="molecule type" value="Genomic_DNA"/>
</dbReference>
<dbReference type="Pfam" id="PF12848">
    <property type="entry name" value="ABC_tran_Xtn"/>
    <property type="match status" value="1"/>
</dbReference>
<accession>A0A3B0UW60</accession>
<name>A0A3B0UW60_9ZZZZ</name>
<feature type="non-terminal residue" evidence="4">
    <location>
        <position position="471"/>
    </location>
</feature>
<dbReference type="InterPro" id="IPR032781">
    <property type="entry name" value="ABC_tran_Xtn"/>
</dbReference>
<dbReference type="SUPFAM" id="SSF52540">
    <property type="entry name" value="P-loop containing nucleoside triphosphate hydrolases"/>
    <property type="match status" value="2"/>
</dbReference>
<dbReference type="InterPro" id="IPR017871">
    <property type="entry name" value="ABC_transporter-like_CS"/>
</dbReference>
<evidence type="ECO:0000313" key="4">
    <source>
        <dbReference type="EMBL" id="VAW28839.1"/>
    </source>
</evidence>
<organism evidence="4">
    <name type="scientific">hydrothermal vent metagenome</name>
    <dbReference type="NCBI Taxonomy" id="652676"/>
    <lineage>
        <taxon>unclassified sequences</taxon>
        <taxon>metagenomes</taxon>
        <taxon>ecological metagenomes</taxon>
    </lineage>
</organism>
<dbReference type="CDD" id="cd03221">
    <property type="entry name" value="ABCF_EF-3"/>
    <property type="match status" value="2"/>
</dbReference>
<reference evidence="4" key="1">
    <citation type="submission" date="2018-06" db="EMBL/GenBank/DDBJ databases">
        <authorList>
            <person name="Zhirakovskaya E."/>
        </authorList>
    </citation>
    <scope>NUCLEOTIDE SEQUENCE</scope>
</reference>
<dbReference type="GO" id="GO:0005524">
    <property type="term" value="F:ATP binding"/>
    <property type="evidence" value="ECO:0007669"/>
    <property type="project" value="UniProtKB-KW"/>
</dbReference>
<dbReference type="GO" id="GO:0016887">
    <property type="term" value="F:ATP hydrolysis activity"/>
    <property type="evidence" value="ECO:0007669"/>
    <property type="project" value="InterPro"/>
</dbReference>
<feature type="domain" description="ABC transporter" evidence="3">
    <location>
        <begin position="4"/>
        <end position="248"/>
    </location>
</feature>
<sequence>MNHLSIDKLTKSYADKVLFENISFGLEEGAKVALVGANGAGKTTLLKILMEEEFSDSGNYNFNKSIKVGFLTQEPDVHNHAQIMDYVLAGNDPVISTVRKYYHFLEEHSSDEMDINLLDKMSELNAWDFESKAQQVLGKLGIYNLAQPVDELSGGQKKRVALARLLLEEPDLLILDEPTNHLDLEAIEWLEEHLAKLKVSLLLVTHDRYFLQAVTNQIIELENGNLYKYTGNYTQFLEKRIERQQVEQDQADKAKNLLKKEVEWLNRQPQARTTKAKYRIDAVDGIRKTANQVKTKTKLEINLTGKRLGKKILEVENLSKQFDNNVMVDSFSYIFKPGDRIGLVGKNGVGKSTFLNLLTDKLSPDSGTIIKGETVSFGYYHQSGIKFNDAHRVIESIKEIAEVIELKDGNVVTASQLLTLFHFPPKQQYDYIKNLSGGEKRRLQLLKVLMGNPNFLVLDEPTNDLDLETLN</sequence>
<dbReference type="PROSITE" id="PS50893">
    <property type="entry name" value="ABC_TRANSPORTER_2"/>
    <property type="match status" value="1"/>
</dbReference>
<dbReference type="InterPro" id="IPR003439">
    <property type="entry name" value="ABC_transporter-like_ATP-bd"/>
</dbReference>